<gene>
    <name evidence="1" type="ORF">HNQ64_000312</name>
</gene>
<organism evidence="1 2">
    <name type="scientific">Prosthecobacter dejongeii</name>
    <dbReference type="NCBI Taxonomy" id="48465"/>
    <lineage>
        <taxon>Bacteria</taxon>
        <taxon>Pseudomonadati</taxon>
        <taxon>Verrucomicrobiota</taxon>
        <taxon>Verrucomicrobiia</taxon>
        <taxon>Verrucomicrobiales</taxon>
        <taxon>Verrucomicrobiaceae</taxon>
        <taxon>Prosthecobacter</taxon>
    </lineage>
</organism>
<dbReference type="EMBL" id="JACHIF010000001">
    <property type="protein sequence ID" value="MBB5036078.1"/>
    <property type="molecule type" value="Genomic_DNA"/>
</dbReference>
<keyword evidence="2" id="KW-1185">Reference proteome</keyword>
<name>A0A7W8DN76_9BACT</name>
<dbReference type="RefSeq" id="WP_184204518.1">
    <property type="nucleotide sequence ID" value="NZ_JACHIF010000001.1"/>
</dbReference>
<evidence type="ECO:0000313" key="1">
    <source>
        <dbReference type="EMBL" id="MBB5036078.1"/>
    </source>
</evidence>
<sequence>MTILPDQGCGRRGSLYRLATGWDASGIGGVEDGGGDFLTARDWKTAENTVLFLSAVLGPLRGHSF</sequence>
<evidence type="ECO:0000313" key="2">
    <source>
        <dbReference type="Proteomes" id="UP000534294"/>
    </source>
</evidence>
<protein>
    <submittedName>
        <fullName evidence="1">Uncharacterized protein</fullName>
    </submittedName>
</protein>
<proteinExistence type="predicted"/>
<dbReference type="AlphaFoldDB" id="A0A7W8DN76"/>
<reference evidence="1 2" key="1">
    <citation type="submission" date="2020-08" db="EMBL/GenBank/DDBJ databases">
        <title>Genomic Encyclopedia of Type Strains, Phase IV (KMG-IV): sequencing the most valuable type-strain genomes for metagenomic binning, comparative biology and taxonomic classification.</title>
        <authorList>
            <person name="Goeker M."/>
        </authorList>
    </citation>
    <scope>NUCLEOTIDE SEQUENCE [LARGE SCALE GENOMIC DNA]</scope>
    <source>
        <strain evidence="1 2">DSM 12251</strain>
    </source>
</reference>
<dbReference type="Proteomes" id="UP000534294">
    <property type="component" value="Unassembled WGS sequence"/>
</dbReference>
<comment type="caution">
    <text evidence="1">The sequence shown here is derived from an EMBL/GenBank/DDBJ whole genome shotgun (WGS) entry which is preliminary data.</text>
</comment>
<accession>A0A7W8DN76</accession>